<evidence type="ECO:0000256" key="1">
    <source>
        <dbReference type="SAM" id="Phobius"/>
    </source>
</evidence>
<organism evidence="2 3">
    <name type="scientific">Plasmodium gaboni</name>
    <dbReference type="NCBI Taxonomy" id="647221"/>
    <lineage>
        <taxon>Eukaryota</taxon>
        <taxon>Sar</taxon>
        <taxon>Alveolata</taxon>
        <taxon>Apicomplexa</taxon>
        <taxon>Aconoidasida</taxon>
        <taxon>Haemosporida</taxon>
        <taxon>Plasmodiidae</taxon>
        <taxon>Plasmodium</taxon>
        <taxon>Plasmodium (Laverania)</taxon>
    </lineage>
</organism>
<dbReference type="RefSeq" id="XP_018641761.1">
    <property type="nucleotide sequence ID" value="XM_018786144.1"/>
</dbReference>
<accession>A0A151LLC2</accession>
<keyword evidence="1" id="KW-0472">Membrane</keyword>
<dbReference type="Proteomes" id="UP000076004">
    <property type="component" value="Chromosome 10"/>
</dbReference>
<keyword evidence="1" id="KW-1133">Transmembrane helix</keyword>
<feature type="transmembrane region" description="Helical" evidence="1">
    <location>
        <begin position="49"/>
        <end position="67"/>
    </location>
</feature>
<evidence type="ECO:0000313" key="2">
    <source>
        <dbReference type="EMBL" id="KYN99754.1"/>
    </source>
</evidence>
<sequence>MVHNNCNKKKFFFFEIQCPKKNKNEYFNLEFIIGSIINNRHKKRTETFFTFKKILLYIFFIYILYFINYK</sequence>
<dbReference type="VEuPathDB" id="PlasmoDB:PGSY75_1038500"/>
<gene>
    <name evidence="2" type="ORF">PGSY75_1038500</name>
</gene>
<proteinExistence type="predicted"/>
<evidence type="ECO:0000313" key="3">
    <source>
        <dbReference type="Proteomes" id="UP000076004"/>
    </source>
</evidence>
<name>A0A151LLC2_9APIC</name>
<dbReference type="AlphaFoldDB" id="A0A151LLC2"/>
<feature type="non-terminal residue" evidence="2">
    <location>
        <position position="70"/>
    </location>
</feature>
<dbReference type="KEGG" id="pgab:PGSY75_1038500"/>
<protein>
    <submittedName>
        <fullName evidence="2">Putative exported protein</fullName>
    </submittedName>
</protein>
<keyword evidence="1" id="KW-0812">Transmembrane</keyword>
<dbReference type="EMBL" id="LVLB01000011">
    <property type="protein sequence ID" value="KYN99754.1"/>
    <property type="molecule type" value="Genomic_DNA"/>
</dbReference>
<dbReference type="GeneID" id="29776735"/>
<reference evidence="2 3" key="1">
    <citation type="journal article" date="2016" name="Nat. Commun.">
        <title>Genomes of cryptic chimpanzee Plasmodium species reveal key evolutionary events leading to human malaria.</title>
        <authorList>
            <person name="Sundararaman S.A."/>
            <person name="Plenderleith L.J."/>
            <person name="Liu W."/>
            <person name="Loy D.E."/>
            <person name="Learn G.H."/>
            <person name="Li Y."/>
            <person name="Shaw K.S."/>
            <person name="Ayouba A."/>
            <person name="Peeters M."/>
            <person name="Speede S."/>
            <person name="Shaw G.M."/>
            <person name="Bushman F.D."/>
            <person name="Brisson D."/>
            <person name="Rayner J.C."/>
            <person name="Sharp P.M."/>
            <person name="Hahn B.H."/>
        </authorList>
    </citation>
    <scope>NUCLEOTIDE SEQUENCE [LARGE SCALE GENOMIC DNA]</scope>
    <source>
        <strain evidence="2 3">SY75</strain>
    </source>
</reference>
<comment type="caution">
    <text evidence="2">The sequence shown here is derived from an EMBL/GenBank/DDBJ whole genome shotgun (WGS) entry which is preliminary data.</text>
</comment>